<evidence type="ECO:0000313" key="5">
    <source>
        <dbReference type="EMBL" id="RVW63274.1"/>
    </source>
</evidence>
<evidence type="ECO:0000259" key="3">
    <source>
        <dbReference type="Pfam" id="PF14244"/>
    </source>
</evidence>
<dbReference type="InterPro" id="IPR029472">
    <property type="entry name" value="Copia-like_N"/>
</dbReference>
<feature type="compositionally biased region" description="Polar residues" evidence="1">
    <location>
        <begin position="223"/>
        <end position="232"/>
    </location>
</feature>
<dbReference type="InterPro" id="IPR012337">
    <property type="entry name" value="RNaseH-like_sf"/>
</dbReference>
<reference evidence="5 6" key="1">
    <citation type="journal article" date="2018" name="PLoS Genet.">
        <title>Population sequencing reveals clonal diversity and ancestral inbreeding in the grapevine cultivar Chardonnay.</title>
        <authorList>
            <person name="Roach M.J."/>
            <person name="Johnson D.L."/>
            <person name="Bohlmann J."/>
            <person name="van Vuuren H.J."/>
            <person name="Jones S.J."/>
            <person name="Pretorius I.S."/>
            <person name="Schmidt S.A."/>
            <person name="Borneman A.R."/>
        </authorList>
    </citation>
    <scope>NUCLEOTIDE SEQUENCE [LARGE SCALE GENOMIC DNA]</scope>
    <source>
        <strain evidence="6">cv. Chardonnay</strain>
        <tissue evidence="5">Leaf</tissue>
    </source>
</reference>
<evidence type="ECO:0000259" key="2">
    <source>
        <dbReference type="Pfam" id="PF07727"/>
    </source>
</evidence>
<dbReference type="Proteomes" id="UP000288805">
    <property type="component" value="Unassembled WGS sequence"/>
</dbReference>
<feature type="domain" description="Retrotransposon Copia-like N-terminal" evidence="3">
    <location>
        <begin position="1"/>
        <end position="40"/>
    </location>
</feature>
<feature type="domain" description="Reverse transcriptase Ty1/copia-type" evidence="2">
    <location>
        <begin position="601"/>
        <end position="648"/>
    </location>
</feature>
<feature type="compositionally biased region" description="Polar residues" evidence="1">
    <location>
        <begin position="533"/>
        <end position="545"/>
    </location>
</feature>
<protein>
    <submittedName>
        <fullName evidence="5">Retrovirus-related Pol polyprotein from transposon TNT 1-94</fullName>
    </submittedName>
</protein>
<dbReference type="EMBL" id="QGNW01000744">
    <property type="protein sequence ID" value="RVW63274.1"/>
    <property type="molecule type" value="Genomic_DNA"/>
</dbReference>
<dbReference type="PANTHER" id="PTHR37610">
    <property type="entry name" value="CCHC-TYPE DOMAIN-CONTAINING PROTEIN"/>
    <property type="match status" value="1"/>
</dbReference>
<feature type="region of interest" description="Disordered" evidence="1">
    <location>
        <begin position="198"/>
        <end position="232"/>
    </location>
</feature>
<accession>A0A438FTK8</accession>
<dbReference type="PANTHER" id="PTHR37610:SF100">
    <property type="entry name" value="COPIA-LIKE POLYPROTEIN_RETROTRANSPOSON"/>
    <property type="match status" value="1"/>
</dbReference>
<dbReference type="InterPro" id="IPR043502">
    <property type="entry name" value="DNA/RNA_pol_sf"/>
</dbReference>
<name>A0A438FTK8_VITVI</name>
<dbReference type="InterPro" id="IPR013103">
    <property type="entry name" value="RVT_2"/>
</dbReference>
<feature type="domain" description="Reverse transcriptase Ty1/copia-type" evidence="2">
    <location>
        <begin position="684"/>
        <end position="786"/>
    </location>
</feature>
<dbReference type="InterPro" id="IPR057670">
    <property type="entry name" value="SH3_retrovirus"/>
</dbReference>
<dbReference type="SUPFAM" id="SSF53098">
    <property type="entry name" value="Ribonuclease H-like"/>
    <property type="match status" value="1"/>
</dbReference>
<sequence>MVLVSKPLNGDNYSTWCRAMTISLNAKSKLGFIDGTTTMPSATDKPDEHASWKKCNDMILSWILNSLSQDLADSVIFSTTAQEMTVAAYYTRLKKLWDELGSYNDTVCSCGADYKRRRLMQFLMGLNESYNAIRGQILLMNPLPNVAKAYSSIVQEEKQRSLGATRETTENSAMVVRRAEPMALAVRHGQETCWKLNGYPPEHPKHASNRSNHGSTHFKRNNSHQSSANNVNEHPVMQEVPSMTNGLSDLQIQQILSIMQGKGTTQSTNPKANAAASVGMPSGEQAPITSIGNLPLNPAVTLKNVLGVPSFKDLTTRTTIGLGEQRDGLYYLVALASEKPKNQTPSAAATSCRSPSSQVTSSTALWHHQRKHRHILESARAFRFQAHLPLPFWAECVSTAVHIINRLPTPLLSRQTPFERLYGKLPSYSHIRVFGCLAYATNVHVPHKFAPRAKRCIFLGYPVGQKAYKLYDLDTHQMFTSRDVVFHETIFPYESIPSPSSNSDPVIPLSISDLSPTSSTTLTTRTYFSHPTTLTTNSVSTQPSHASPPPEPILRRSNDLITLPWLYVIIQDIEPTSYAEAASHSHWQEAMQSELAALEANHTWSLTSLPLGKKPIGCRWVYKIKRHSDGTIERFKARLVAKGYTQLEAAQNWSLHQLDVNNAFLHGDLHEEIYMSPPPAIQAAGFVQSKADYSLFTCRKGKSFIALLIYVDDILITGNDANAIVALKQFLHSDFRIKDLGDLKYFLGIEVSRSKKGISISQRKYTLEILKDGGFLGAKPVNFPMEQNIKLSDSSELLKDPSQYRRLVGRLIYLTITRPDITYSVHVLSRFMHAPRRPHMEAALRVLRYLKNSPGQDPLRVIVFFWDLLLFLGGQKGRKPYLSPQQKPNIEP</sequence>
<gene>
    <name evidence="5" type="primary">POLX_1697</name>
    <name evidence="5" type="ORF">CK203_058742</name>
</gene>
<evidence type="ECO:0000313" key="6">
    <source>
        <dbReference type="Proteomes" id="UP000288805"/>
    </source>
</evidence>
<organism evidence="5 6">
    <name type="scientific">Vitis vinifera</name>
    <name type="common">Grape</name>
    <dbReference type="NCBI Taxonomy" id="29760"/>
    <lineage>
        <taxon>Eukaryota</taxon>
        <taxon>Viridiplantae</taxon>
        <taxon>Streptophyta</taxon>
        <taxon>Embryophyta</taxon>
        <taxon>Tracheophyta</taxon>
        <taxon>Spermatophyta</taxon>
        <taxon>Magnoliopsida</taxon>
        <taxon>eudicotyledons</taxon>
        <taxon>Gunneridae</taxon>
        <taxon>Pentapetalae</taxon>
        <taxon>rosids</taxon>
        <taxon>Vitales</taxon>
        <taxon>Vitaceae</taxon>
        <taxon>Viteae</taxon>
        <taxon>Vitis</taxon>
    </lineage>
</organism>
<comment type="caution">
    <text evidence="5">The sequence shown here is derived from an EMBL/GenBank/DDBJ whole genome shotgun (WGS) entry which is preliminary data.</text>
</comment>
<evidence type="ECO:0000256" key="1">
    <source>
        <dbReference type="SAM" id="MobiDB-lite"/>
    </source>
</evidence>
<feature type="domain" description="Retroviral polymerase SH3-like" evidence="4">
    <location>
        <begin position="436"/>
        <end position="496"/>
    </location>
</feature>
<dbReference type="Pfam" id="PF25597">
    <property type="entry name" value="SH3_retrovirus"/>
    <property type="match status" value="1"/>
</dbReference>
<feature type="region of interest" description="Disordered" evidence="1">
    <location>
        <begin position="533"/>
        <end position="553"/>
    </location>
</feature>
<dbReference type="Pfam" id="PF07727">
    <property type="entry name" value="RVT_2"/>
    <property type="match status" value="2"/>
</dbReference>
<dbReference type="Pfam" id="PF14244">
    <property type="entry name" value="Retrotran_gag_3"/>
    <property type="match status" value="1"/>
</dbReference>
<dbReference type="SUPFAM" id="SSF56672">
    <property type="entry name" value="DNA/RNA polymerases"/>
    <property type="match status" value="1"/>
</dbReference>
<dbReference type="AlphaFoldDB" id="A0A438FTK8"/>
<evidence type="ECO:0000259" key="4">
    <source>
        <dbReference type="Pfam" id="PF25597"/>
    </source>
</evidence>
<proteinExistence type="predicted"/>